<reference evidence="1 2" key="1">
    <citation type="journal article" date="2023" name="Plants (Basel)">
        <title>Bridging the Gap: Combining Genomics and Transcriptomics Approaches to Understand Stylosanthes scabra, an Orphan Legume from the Brazilian Caatinga.</title>
        <authorList>
            <person name="Ferreira-Neto J.R.C."/>
            <person name="da Silva M.D."/>
            <person name="Binneck E."/>
            <person name="de Melo N.F."/>
            <person name="da Silva R.H."/>
            <person name="de Melo A.L.T.M."/>
            <person name="Pandolfi V."/>
            <person name="Bustamante F.O."/>
            <person name="Brasileiro-Vidal A.C."/>
            <person name="Benko-Iseppon A.M."/>
        </authorList>
    </citation>
    <scope>NUCLEOTIDE SEQUENCE [LARGE SCALE GENOMIC DNA]</scope>
    <source>
        <tissue evidence="1">Leaves</tissue>
    </source>
</reference>
<dbReference type="PANTHER" id="PTHR33625:SF2">
    <property type="entry name" value="POST-SET DOMAIN-CONTAINING PROTEIN"/>
    <property type="match status" value="1"/>
</dbReference>
<name>A0ABU6RW40_9FABA</name>
<dbReference type="PANTHER" id="PTHR33625">
    <property type="entry name" value="OS08G0179900 PROTEIN"/>
    <property type="match status" value="1"/>
</dbReference>
<gene>
    <name evidence="1" type="ORF">PIB30_095782</name>
</gene>
<proteinExistence type="predicted"/>
<keyword evidence="2" id="KW-1185">Reference proteome</keyword>
<accession>A0ABU6RW40</accession>
<comment type="caution">
    <text evidence="1">The sequence shown here is derived from an EMBL/GenBank/DDBJ whole genome shotgun (WGS) entry which is preliminary data.</text>
</comment>
<dbReference type="EMBL" id="JASCZI010032422">
    <property type="protein sequence ID" value="MED6128245.1"/>
    <property type="molecule type" value="Genomic_DNA"/>
</dbReference>
<evidence type="ECO:0000313" key="2">
    <source>
        <dbReference type="Proteomes" id="UP001341840"/>
    </source>
</evidence>
<dbReference type="Proteomes" id="UP001341840">
    <property type="component" value="Unassembled WGS sequence"/>
</dbReference>
<evidence type="ECO:0000313" key="1">
    <source>
        <dbReference type="EMBL" id="MED6128245.1"/>
    </source>
</evidence>
<protein>
    <submittedName>
        <fullName evidence="1">Uncharacterized protein</fullName>
    </submittedName>
</protein>
<organism evidence="1 2">
    <name type="scientific">Stylosanthes scabra</name>
    <dbReference type="NCBI Taxonomy" id="79078"/>
    <lineage>
        <taxon>Eukaryota</taxon>
        <taxon>Viridiplantae</taxon>
        <taxon>Streptophyta</taxon>
        <taxon>Embryophyta</taxon>
        <taxon>Tracheophyta</taxon>
        <taxon>Spermatophyta</taxon>
        <taxon>Magnoliopsida</taxon>
        <taxon>eudicotyledons</taxon>
        <taxon>Gunneridae</taxon>
        <taxon>Pentapetalae</taxon>
        <taxon>rosids</taxon>
        <taxon>fabids</taxon>
        <taxon>Fabales</taxon>
        <taxon>Fabaceae</taxon>
        <taxon>Papilionoideae</taxon>
        <taxon>50 kb inversion clade</taxon>
        <taxon>dalbergioids sensu lato</taxon>
        <taxon>Dalbergieae</taxon>
        <taxon>Pterocarpus clade</taxon>
        <taxon>Stylosanthes</taxon>
    </lineage>
</organism>
<sequence length="232" mass="25948">MGGGTMPHPPSVPQLSALSGSIAHSNKPCRDLMPLDPKEVAQKANSSLYDHVFETVPSQREVDDAISALIKFIEAVSSSSSNQQITNSSDSRIFLSEGYKRLYDAIQLLQTDPSIKRLVVSLSSDKAIWDAVMSHVRHQKLLEVPDSVESKKPQNSEEKELAMYLLSWILQIIKGKVWELIDSFQSLVNDFFHYPKAEHVDPAVLHEKLRSSLLLCIIILLIVIMARLEKSS</sequence>